<dbReference type="EMBL" id="FQZE01000002">
    <property type="protein sequence ID" value="SHI48060.1"/>
    <property type="molecule type" value="Genomic_DNA"/>
</dbReference>
<comment type="catalytic activity">
    <reaction evidence="1">
        <text>beta-D-ribopyranose = beta-D-ribofuranose</text>
        <dbReference type="Rhea" id="RHEA:25432"/>
        <dbReference type="ChEBI" id="CHEBI:27476"/>
        <dbReference type="ChEBI" id="CHEBI:47002"/>
        <dbReference type="EC" id="5.4.99.62"/>
    </reaction>
</comment>
<dbReference type="Gene3D" id="3.40.1650.10">
    <property type="entry name" value="RbsD-like domain"/>
    <property type="match status" value="1"/>
</dbReference>
<sequence length="185" mass="21143">MNYSKNVQLLLVFIIFTALSHPVLAQAVDSNWKSELKEQLQLFGHRNWILVVDAAYPLQSNPAVKTVVTGADHLEVIAEVLAAAEKAPHVTPEIYLDTEIDYVPGEEAPGMERFRSQLQQMLRDKKVEKVLHEKMIAQIDEAAELYQVLVLKTNFLIPYSSVFINLNCGYWTTEQEEKMRELMPD</sequence>
<accession>A0A1M6BH12</accession>
<keyword evidence="4" id="KW-0732">Signal</keyword>
<dbReference type="RefSeq" id="WP_073164959.1">
    <property type="nucleotide sequence ID" value="NZ_FQZE01000002.1"/>
</dbReference>
<dbReference type="SUPFAM" id="SSF102546">
    <property type="entry name" value="RbsD-like"/>
    <property type="match status" value="1"/>
</dbReference>
<dbReference type="InterPro" id="IPR007721">
    <property type="entry name" value="RbsD_FucU"/>
</dbReference>
<dbReference type="EC" id="5.4.99.62" evidence="2"/>
<evidence type="ECO:0000256" key="3">
    <source>
        <dbReference type="ARBA" id="ARBA00023235"/>
    </source>
</evidence>
<dbReference type="STRING" id="1168035.SAMN05444280_102223"/>
<dbReference type="InterPro" id="IPR023750">
    <property type="entry name" value="RbsD-like_sf"/>
</dbReference>
<keyword evidence="3" id="KW-0413">Isomerase</keyword>
<reference evidence="5 6" key="1">
    <citation type="submission" date="2016-11" db="EMBL/GenBank/DDBJ databases">
        <authorList>
            <person name="Jaros S."/>
            <person name="Januszkiewicz K."/>
            <person name="Wedrychowicz H."/>
        </authorList>
    </citation>
    <scope>NUCLEOTIDE SEQUENCE [LARGE SCALE GENOMIC DNA]</scope>
    <source>
        <strain evidence="5 6">DSM 27063</strain>
    </source>
</reference>
<proteinExistence type="predicted"/>
<evidence type="ECO:0000256" key="4">
    <source>
        <dbReference type="SAM" id="SignalP"/>
    </source>
</evidence>
<name>A0A1M6BH12_9BACT</name>
<evidence type="ECO:0000256" key="1">
    <source>
        <dbReference type="ARBA" id="ARBA00000223"/>
    </source>
</evidence>
<dbReference type="GO" id="GO:0005996">
    <property type="term" value="P:monosaccharide metabolic process"/>
    <property type="evidence" value="ECO:0007669"/>
    <property type="project" value="InterPro"/>
</dbReference>
<evidence type="ECO:0000313" key="5">
    <source>
        <dbReference type="EMBL" id="SHI48060.1"/>
    </source>
</evidence>
<protein>
    <recommendedName>
        <fullName evidence="2">D-ribose pyranase</fullName>
        <ecNumber evidence="2">5.4.99.62</ecNumber>
    </recommendedName>
</protein>
<evidence type="ECO:0000313" key="6">
    <source>
        <dbReference type="Proteomes" id="UP000184050"/>
    </source>
</evidence>
<evidence type="ECO:0000256" key="2">
    <source>
        <dbReference type="ARBA" id="ARBA00012862"/>
    </source>
</evidence>
<dbReference type="AlphaFoldDB" id="A0A1M6BH12"/>
<dbReference type="Proteomes" id="UP000184050">
    <property type="component" value="Unassembled WGS sequence"/>
</dbReference>
<feature type="signal peptide" evidence="4">
    <location>
        <begin position="1"/>
        <end position="25"/>
    </location>
</feature>
<dbReference type="OrthoDB" id="1357291at2"/>
<feature type="chain" id="PRO_5012500194" description="D-ribose pyranase" evidence="4">
    <location>
        <begin position="26"/>
        <end position="185"/>
    </location>
</feature>
<gene>
    <name evidence="5" type="ORF">SAMN05444280_102223</name>
</gene>
<dbReference type="GO" id="GO:0048029">
    <property type="term" value="F:monosaccharide binding"/>
    <property type="evidence" value="ECO:0007669"/>
    <property type="project" value="InterPro"/>
</dbReference>
<dbReference type="GO" id="GO:0062193">
    <property type="term" value="F:D-ribose pyranase activity"/>
    <property type="evidence" value="ECO:0007669"/>
    <property type="project" value="UniProtKB-EC"/>
</dbReference>
<dbReference type="Pfam" id="PF05025">
    <property type="entry name" value="RbsD_FucU"/>
    <property type="match status" value="1"/>
</dbReference>
<keyword evidence="6" id="KW-1185">Reference proteome</keyword>
<organism evidence="5 6">
    <name type="scientific">Tangfeifania diversioriginum</name>
    <dbReference type="NCBI Taxonomy" id="1168035"/>
    <lineage>
        <taxon>Bacteria</taxon>
        <taxon>Pseudomonadati</taxon>
        <taxon>Bacteroidota</taxon>
        <taxon>Bacteroidia</taxon>
        <taxon>Marinilabiliales</taxon>
        <taxon>Prolixibacteraceae</taxon>
        <taxon>Tangfeifania</taxon>
    </lineage>
</organism>